<dbReference type="Proteomes" id="UP000886833">
    <property type="component" value="Unassembled WGS sequence"/>
</dbReference>
<proteinExistence type="predicted"/>
<protein>
    <submittedName>
        <fullName evidence="1">Uncharacterized protein</fullName>
    </submittedName>
</protein>
<gene>
    <name evidence="1" type="ORF">IAB59_04775</name>
</gene>
<dbReference type="EMBL" id="DVKQ01000061">
    <property type="protein sequence ID" value="HIT37768.1"/>
    <property type="molecule type" value="Genomic_DNA"/>
</dbReference>
<evidence type="ECO:0000313" key="2">
    <source>
        <dbReference type="Proteomes" id="UP000886833"/>
    </source>
</evidence>
<accession>A0A9D1KAY8</accession>
<dbReference type="AlphaFoldDB" id="A0A9D1KAY8"/>
<evidence type="ECO:0000313" key="1">
    <source>
        <dbReference type="EMBL" id="HIT37768.1"/>
    </source>
</evidence>
<reference evidence="1" key="2">
    <citation type="journal article" date="2021" name="PeerJ">
        <title>Extensive microbial diversity within the chicken gut microbiome revealed by metagenomics and culture.</title>
        <authorList>
            <person name="Gilroy R."/>
            <person name="Ravi A."/>
            <person name="Getino M."/>
            <person name="Pursley I."/>
            <person name="Horton D.L."/>
            <person name="Alikhan N.F."/>
            <person name="Baker D."/>
            <person name="Gharbi K."/>
            <person name="Hall N."/>
            <person name="Watson M."/>
            <person name="Adriaenssens E.M."/>
            <person name="Foster-Nyarko E."/>
            <person name="Jarju S."/>
            <person name="Secka A."/>
            <person name="Antonio M."/>
            <person name="Oren A."/>
            <person name="Chaudhuri R.R."/>
            <person name="La Ragione R."/>
            <person name="Hildebrand F."/>
            <person name="Pallen M.J."/>
        </authorList>
    </citation>
    <scope>NUCLEOTIDE SEQUENCE</scope>
    <source>
        <strain evidence="1">CHK195-26880</strain>
    </source>
</reference>
<comment type="caution">
    <text evidence="1">The sequence shown here is derived from an EMBL/GenBank/DDBJ whole genome shotgun (WGS) entry which is preliminary data.</text>
</comment>
<name>A0A9D1KAY8_9FIRM</name>
<sequence length="95" mass="11324">MMTRCTLKDGSIEIGYADPFRTYESDSFDNEVHDYIYLWTWDNLDETNHKLIGDDKNRYDQTYKKVIIDDILMVESILYSNPRWGGKLTNKFTIQ</sequence>
<reference evidence="1" key="1">
    <citation type="submission" date="2020-10" db="EMBL/GenBank/DDBJ databases">
        <authorList>
            <person name="Gilroy R."/>
        </authorList>
    </citation>
    <scope>NUCLEOTIDE SEQUENCE</scope>
    <source>
        <strain evidence="1">CHK195-26880</strain>
    </source>
</reference>
<organism evidence="1 2">
    <name type="scientific">Candidatus Onthousia faecipullorum</name>
    <dbReference type="NCBI Taxonomy" id="2840887"/>
    <lineage>
        <taxon>Bacteria</taxon>
        <taxon>Bacillati</taxon>
        <taxon>Bacillota</taxon>
        <taxon>Bacilli</taxon>
        <taxon>Candidatus Onthousia</taxon>
    </lineage>
</organism>